<gene>
    <name evidence="3" type="ORF">H8S09_07410</name>
</gene>
<sequence length="190" mass="20244">MNKNIILCGVGGQGTVLASKLIAAAAMEKGIPVMSAETIGMAQRGGSVFSHVRMGENLYSPMIAKGTADMILGFEPGETVRMLPYLKKNGAVVVSNRAVMPVTASLAKTGYNGASMIDYLKTQVDQVLVIDTDQACETLGSAKVLNVLMLGAAISTGMLGLEKEDIKQALIKRLPEKLHELNFRALDYIQ</sequence>
<dbReference type="AlphaFoldDB" id="A0A8I0AJP2"/>
<dbReference type="GO" id="GO:0016903">
    <property type="term" value="F:oxidoreductase activity, acting on the aldehyde or oxo group of donors"/>
    <property type="evidence" value="ECO:0007669"/>
    <property type="project" value="InterPro"/>
</dbReference>
<dbReference type="InterPro" id="IPR019752">
    <property type="entry name" value="Pyrv/ketoisovalerate_OxRed_cat"/>
</dbReference>
<organism evidence="3 4">
    <name type="scientific">Coprococcus hominis</name>
    <name type="common">ex Liu et al. 2022</name>
    <dbReference type="NCBI Taxonomy" id="2763039"/>
    <lineage>
        <taxon>Bacteria</taxon>
        <taxon>Bacillati</taxon>
        <taxon>Bacillota</taxon>
        <taxon>Clostridia</taxon>
        <taxon>Lachnospirales</taxon>
        <taxon>Lachnospiraceae</taxon>
        <taxon>Coprococcus</taxon>
    </lineage>
</organism>
<proteinExistence type="predicted"/>
<keyword evidence="1" id="KW-0560">Oxidoreductase</keyword>
<evidence type="ECO:0000313" key="4">
    <source>
        <dbReference type="Proteomes" id="UP000615234"/>
    </source>
</evidence>
<dbReference type="EMBL" id="JACOOX010000003">
    <property type="protein sequence ID" value="MBC5662717.1"/>
    <property type="molecule type" value="Genomic_DNA"/>
</dbReference>
<evidence type="ECO:0000259" key="2">
    <source>
        <dbReference type="Pfam" id="PF01558"/>
    </source>
</evidence>
<dbReference type="Gene3D" id="3.40.920.10">
    <property type="entry name" value="Pyruvate-ferredoxin oxidoreductase, PFOR, domain III"/>
    <property type="match status" value="1"/>
</dbReference>
<dbReference type="Pfam" id="PF01558">
    <property type="entry name" value="POR"/>
    <property type="match status" value="1"/>
</dbReference>
<feature type="domain" description="Pyruvate/ketoisovalerate oxidoreductase catalytic" evidence="2">
    <location>
        <begin position="11"/>
        <end position="187"/>
    </location>
</feature>
<dbReference type="InterPro" id="IPR002869">
    <property type="entry name" value="Pyrv_flavodox_OxRed_cen"/>
</dbReference>
<dbReference type="RefSeq" id="WP_117807742.1">
    <property type="nucleotide sequence ID" value="NZ_JACOOX010000003.1"/>
</dbReference>
<keyword evidence="3" id="KW-0670">Pyruvate</keyword>
<dbReference type="PANTHER" id="PTHR43854">
    <property type="entry name" value="INDOLEPYRUVATE OXIDOREDUCTASE SUBUNIT IORB"/>
    <property type="match status" value="1"/>
</dbReference>
<dbReference type="Proteomes" id="UP000615234">
    <property type="component" value="Unassembled WGS sequence"/>
</dbReference>
<protein>
    <submittedName>
        <fullName evidence="3">Indolepyruvate oxidoreductase subunit beta</fullName>
    </submittedName>
</protein>
<name>A0A8I0AJP2_9FIRM</name>
<reference evidence="3 4" key="1">
    <citation type="submission" date="2020-08" db="EMBL/GenBank/DDBJ databases">
        <title>Genome public.</title>
        <authorList>
            <person name="Liu C."/>
            <person name="Sun Q."/>
        </authorList>
    </citation>
    <scope>NUCLEOTIDE SEQUENCE [LARGE SCALE GENOMIC DNA]</scope>
    <source>
        <strain evidence="3 4">NSJ-10</strain>
    </source>
</reference>
<dbReference type="SUPFAM" id="SSF53323">
    <property type="entry name" value="Pyruvate-ferredoxin oxidoreductase, PFOR, domain III"/>
    <property type="match status" value="1"/>
</dbReference>
<keyword evidence="4" id="KW-1185">Reference proteome</keyword>
<accession>A0A8I0AJP2</accession>
<dbReference type="PANTHER" id="PTHR43854:SF1">
    <property type="entry name" value="INDOLEPYRUVATE OXIDOREDUCTASE SUBUNIT IORB"/>
    <property type="match status" value="1"/>
</dbReference>
<evidence type="ECO:0000256" key="1">
    <source>
        <dbReference type="ARBA" id="ARBA00023002"/>
    </source>
</evidence>
<evidence type="ECO:0000313" key="3">
    <source>
        <dbReference type="EMBL" id="MBC5662717.1"/>
    </source>
</evidence>
<comment type="caution">
    <text evidence="3">The sequence shown here is derived from an EMBL/GenBank/DDBJ whole genome shotgun (WGS) entry which is preliminary data.</text>
</comment>
<dbReference type="InterPro" id="IPR052198">
    <property type="entry name" value="IorB_Oxidoreductase"/>
</dbReference>